<sequence>MAACSNQLQSTMKQLKDATTPDSKTLALTSLRRVQLEDTKVIKTLKDEEFCELCNSVINASITENDKLHIEACRTLDIILPETRNRNFDFFQSILQINRKKRLKILVSLSILKDETVATIASKVSILDFLKNCMQSINTASMTWLLAQNADNVVELRKMESKTLTENEEFEEKVVENTLKLLGRLCSMSSFGINVRQFDTLLMETVIILAYMGLRRQRAQALIVLKEAVQNDLGVRVRLMQKEIWDSYKSSLQNIYCKRMTLLVNINDQDWAVQWETSIALVGTDLHRGSGLVNSLLKVEELAFKSADPNRRQAFVSWKVLIDNFALDQRELATNRRIKLLCVPLNAKNSKTELMVLTKLEVWWHLIYKVYPSISECIDTVVVPFLTMCFGPFGDKPLFVQKTDTNVSLGKKFPKTQVFALYTFMQLIVDKEDCAKISSSIVVQDVLPNPVSSSVFENIYKIFIHCFGEILLSLGLLSDDDVTHKSEIYSILWDGLIKRIEEYDKMKVPMYQEVVNVIVELMKHRFYKIPMIRDFLFNKILKKFDSIANSMQFTETTLMDLVQTFLQVDNFSLFRSDHYQSIETLLWHLIKPKNADAYYPQTMEMMQAILKILDDAKNFSSNMFAACEVWCILARIAKKYIEDSQNINEGTCLEHNFKTVESIISFPFTHIFTDDHAQLRRMAESWIDLYKQFDFQAELIVTVKANEIMNKTSNMLITALKKEKKCCDLATVCIDGLLTTVNYDYLSNNKEVPAIVQLLKDLTFQCLRSKSFASDKILKALCAFLLRVFSHSAEKTAQYLKVIEPVVKFLLAEIDDNNLDREIINTWSTIVGLFKKLQKYLDSELLACYRKTIVLAVLHLSKEISSLALSLLDLKDIVDEKAKKVLEEVIYELKETSAKNSFDIDDIKEKSNKKTRSPHIKPIGSFLNRKSVSSSNARKENGKENFEKTKVINIEPDSQDFVLINTDVQLDVSRLTDHQKEMLKKRRDDIPAMYNDLTVSNSQDSQELQHWFDAKTGKSPAATVKKNNSPSNNNEVPKPTSATALHFKNIADVFNIPEKVPEKPTVPVKSASPKTQTRKQQAADEDVSAIEDSQQVKVNSAPIVVKKLDFESREEFPADSEQQVSPSIIDNSKMRRRNPTEENNGAAPETIVDKNVRTTRRSLQPQQQRVTLRKSNSNEQLNTKRGRKRRNSESNSESVLNIVHEKRSRREDTPEVLNSSGESSKSNEENKNSVQEIDGKKISKRQLNEMSRLKIDMRFEPLPSRRSAGKLTENAASHAADKKSIASKDDKSKDEKTPASKAETNQQVNSTIKRRSMSKITPFTKVETSVEKETEKHKKDSGHKKPAAPENLPENNKLTTRKSLGCKTEPIITSKKNEIVAETQEETQIKEAPTQMETDDNKVEDILAKDSESPIDESESESVKSSQDSDIVESSQEPSTNSKLEKLEKCFIKIKKVEVVQVTKTIVDEIQAEKESKERKVIETTPIDLVETTPSIIQATAEPEKPTSVLHESKKIESVPVKPSIPVSHASSPKSTNSRLFRSKAFPLQGRAAQMLGLVTKQSLAEKLSSDASKSDSNCADEGTVVPISKKERVSKENDRVSSPSTGSRQEKMFSNMNNSMRQEMCLSPSITMFCNLRNDGERISPKLDKHERDSENEVMPMEKETQNGSATSNSDSSPNGKTKKELPLLEWSNANPPSLTASPSASILKRMQEVDVETPNRKKRVSFADPPVSREMGYEIMTESSSPPKLEKLPTMRSPISRKESRKHAKLRLIQMDLERTEKENNELANDVETKPTEPTVIDESAYVSTDAPMTCLSPKVMLSAILSDISLDESKIAAAESQVVVNTQDVDIFSDNNVIISNNESLGIVQTSTQNEQSSSSIKLDSINLSNILQKSSDNHNPSLEDTVDVENLSSSLEGTANLSDKAPQKSCSQQSGDSGDTLPVTDSIFSNLPHSQETQNSVVQLIEPEALDSTLPVYPSLVSCIDGVETISADLVDPLFTNDLAKHLSVKSIRSVGDLAQLTERDVNRLPIKSPKLACIKKALSRYESMKKLTRTPEKRSPTPKSSTPLGNKSRESKTKPESISFDDLMKNSSNNSDLASINVSAVYDIKRLRKRQSIDSSMQTSPMKRSKKSDEEACTELMEQCDDDFLFNAFVKRFDAGKILTGYREKMGEHSDKELKKKTLDMLGLSVEDDSEVSFKTSTKSMGLQKVLQQLPKIFDTDESFYNSVLKTYKKKLKEVIVDKFSSSEMLTILAKKLSQEKEKGEIERIPNSNDLKIVLDNVSPDSIMDQVLARNELVSSEILLNIALENSPEKLSENIKKAMYKTLTDKLDVCELADMYHETIKSGVRKMQEK</sequence>
<reference evidence="2 3" key="1">
    <citation type="journal article" date="2017" name="Curr. Biol.">
        <title>The Evolution of Venom by Co-option of Single-Copy Genes.</title>
        <authorList>
            <person name="Martinson E.O."/>
            <person name="Mrinalini"/>
            <person name="Kelkar Y.D."/>
            <person name="Chang C.H."/>
            <person name="Werren J.H."/>
        </authorList>
    </citation>
    <scope>NUCLEOTIDE SEQUENCE [LARGE SCALE GENOMIC DNA]</scope>
    <source>
        <strain evidence="2 3">Alberta</strain>
        <tissue evidence="2">Whole body</tissue>
    </source>
</reference>
<gene>
    <name evidence="2" type="ORF">TSAR_006125</name>
</gene>
<feature type="compositionally biased region" description="Basic and acidic residues" evidence="1">
    <location>
        <begin position="1279"/>
        <end position="1298"/>
    </location>
</feature>
<evidence type="ECO:0000313" key="3">
    <source>
        <dbReference type="Proteomes" id="UP000215335"/>
    </source>
</evidence>
<feature type="compositionally biased region" description="Polar residues" evidence="1">
    <location>
        <begin position="1932"/>
        <end position="1941"/>
    </location>
</feature>
<dbReference type="EMBL" id="NNAY01000638">
    <property type="protein sequence ID" value="OXU27254.1"/>
    <property type="molecule type" value="Genomic_DNA"/>
</dbReference>
<dbReference type="PANTHER" id="PTHR22928">
    <property type="entry name" value="TELOMERE-ASSOCIATED PROTEIN RIF1"/>
    <property type="match status" value="1"/>
</dbReference>
<name>A0A232F8T6_9HYME</name>
<feature type="compositionally biased region" description="Polar residues" evidence="1">
    <location>
        <begin position="1353"/>
        <end position="1362"/>
    </location>
</feature>
<feature type="region of interest" description="Disordered" evidence="1">
    <location>
        <begin position="1922"/>
        <end position="1954"/>
    </location>
</feature>
<feature type="compositionally biased region" description="Polar residues" evidence="1">
    <location>
        <begin position="1120"/>
        <end position="1130"/>
    </location>
</feature>
<evidence type="ECO:0008006" key="4">
    <source>
        <dbReference type="Google" id="ProtNLM"/>
    </source>
</evidence>
<evidence type="ECO:0000313" key="2">
    <source>
        <dbReference type="EMBL" id="OXU27254.1"/>
    </source>
</evidence>
<feature type="region of interest" description="Disordered" evidence="1">
    <location>
        <begin position="1743"/>
        <end position="1768"/>
    </location>
</feature>
<feature type="region of interest" description="Disordered" evidence="1">
    <location>
        <begin position="1113"/>
        <end position="1443"/>
    </location>
</feature>
<comment type="caution">
    <text evidence="2">The sequence shown here is derived from an EMBL/GenBank/DDBJ whole genome shotgun (WGS) entry which is preliminary data.</text>
</comment>
<feature type="compositionally biased region" description="Basic and acidic residues" evidence="1">
    <location>
        <begin position="2054"/>
        <end position="2064"/>
    </location>
</feature>
<feature type="region of interest" description="Disordered" evidence="1">
    <location>
        <begin position="1569"/>
        <end position="1612"/>
    </location>
</feature>
<feature type="compositionally biased region" description="Basic and acidic residues" evidence="1">
    <location>
        <begin position="1203"/>
        <end position="1213"/>
    </location>
</feature>
<feature type="compositionally biased region" description="Basic and acidic residues" evidence="1">
    <location>
        <begin position="1642"/>
        <end position="1666"/>
    </location>
</feature>
<dbReference type="STRING" id="543379.A0A232F8T6"/>
<feature type="region of interest" description="Disordered" evidence="1">
    <location>
        <begin position="1061"/>
        <end position="1094"/>
    </location>
</feature>
<organism evidence="2 3">
    <name type="scientific">Trichomalopsis sarcophagae</name>
    <dbReference type="NCBI Taxonomy" id="543379"/>
    <lineage>
        <taxon>Eukaryota</taxon>
        <taxon>Metazoa</taxon>
        <taxon>Ecdysozoa</taxon>
        <taxon>Arthropoda</taxon>
        <taxon>Hexapoda</taxon>
        <taxon>Insecta</taxon>
        <taxon>Pterygota</taxon>
        <taxon>Neoptera</taxon>
        <taxon>Endopterygota</taxon>
        <taxon>Hymenoptera</taxon>
        <taxon>Apocrita</taxon>
        <taxon>Proctotrupomorpha</taxon>
        <taxon>Chalcidoidea</taxon>
        <taxon>Pteromalidae</taxon>
        <taxon>Pteromalinae</taxon>
        <taxon>Trichomalopsis</taxon>
    </lineage>
</organism>
<accession>A0A232F8T6</accession>
<feature type="compositionally biased region" description="Polar residues" evidence="1">
    <location>
        <begin position="1161"/>
        <end position="1183"/>
    </location>
</feature>
<dbReference type="GO" id="GO:0000723">
    <property type="term" value="P:telomere maintenance"/>
    <property type="evidence" value="ECO:0007669"/>
    <property type="project" value="TreeGrafter"/>
</dbReference>
<dbReference type="InterPro" id="IPR016024">
    <property type="entry name" value="ARM-type_fold"/>
</dbReference>
<dbReference type="OrthoDB" id="5399929at2759"/>
<feature type="compositionally biased region" description="Polar residues" evidence="1">
    <location>
        <begin position="1667"/>
        <end position="1681"/>
    </location>
</feature>
<feature type="compositionally biased region" description="Basic and acidic residues" evidence="1">
    <location>
        <begin position="1399"/>
        <end position="1412"/>
    </location>
</feature>
<feature type="region of interest" description="Disordered" evidence="1">
    <location>
        <begin position="1018"/>
        <end position="1040"/>
    </location>
</feature>
<keyword evidence="3" id="KW-1185">Reference proteome</keyword>
<proteinExistence type="predicted"/>
<feature type="region of interest" description="Disordered" evidence="1">
    <location>
        <begin position="2054"/>
        <end position="2093"/>
    </location>
</feature>
<dbReference type="GO" id="GO:0005634">
    <property type="term" value="C:nucleus"/>
    <property type="evidence" value="ECO:0007669"/>
    <property type="project" value="TreeGrafter"/>
</dbReference>
<feature type="compositionally biased region" description="Polar residues" evidence="1">
    <location>
        <begin position="1302"/>
        <end position="1311"/>
    </location>
</feature>
<feature type="compositionally biased region" description="Basic and acidic residues" evidence="1">
    <location>
        <begin position="1589"/>
        <end position="1600"/>
    </location>
</feature>
<evidence type="ECO:0000256" key="1">
    <source>
        <dbReference type="SAM" id="MobiDB-lite"/>
    </source>
</evidence>
<feature type="compositionally biased region" description="Polar residues" evidence="1">
    <location>
        <begin position="1432"/>
        <end position="1442"/>
    </location>
</feature>
<feature type="compositionally biased region" description="Polar residues" evidence="1">
    <location>
        <begin position="1025"/>
        <end position="1040"/>
    </location>
</feature>
<dbReference type="PANTHER" id="PTHR22928:SF3">
    <property type="entry name" value="TELOMERE-ASSOCIATED PROTEIN RIF1"/>
    <property type="match status" value="1"/>
</dbReference>
<protein>
    <recommendedName>
        <fullName evidence="4">Telomere-associated protein Rif1 N-terminal domain-containing protein</fullName>
    </recommendedName>
</protein>
<dbReference type="Proteomes" id="UP000215335">
    <property type="component" value="Unassembled WGS sequence"/>
</dbReference>
<dbReference type="SUPFAM" id="SSF48371">
    <property type="entry name" value="ARM repeat"/>
    <property type="match status" value="1"/>
</dbReference>
<feature type="compositionally biased region" description="Basic and acidic residues" evidence="1">
    <location>
        <begin position="1225"/>
        <end position="1241"/>
    </location>
</feature>
<dbReference type="CDD" id="cd14267">
    <property type="entry name" value="Rif1_CTD_C-II_like"/>
    <property type="match status" value="1"/>
</dbReference>
<feature type="compositionally biased region" description="Basic and acidic residues" evidence="1">
    <location>
        <begin position="1328"/>
        <end position="1338"/>
    </location>
</feature>
<feature type="compositionally biased region" description="Polar residues" evidence="1">
    <location>
        <begin position="1601"/>
        <end position="1612"/>
    </location>
</feature>
<feature type="region of interest" description="Disordered" evidence="1">
    <location>
        <begin position="1642"/>
        <end position="1684"/>
    </location>
</feature>
<dbReference type="GO" id="GO:0140445">
    <property type="term" value="C:chromosome, telomeric repeat region"/>
    <property type="evidence" value="ECO:0007669"/>
    <property type="project" value="TreeGrafter"/>
</dbReference>